<proteinExistence type="inferred from homology"/>
<dbReference type="InterPro" id="IPR036291">
    <property type="entry name" value="NAD(P)-bd_dom_sf"/>
</dbReference>
<evidence type="ECO:0000259" key="5">
    <source>
        <dbReference type="SMART" id="SM01003"/>
    </source>
</evidence>
<dbReference type="SUPFAM" id="SSF52283">
    <property type="entry name" value="Formate/glycerate dehydrogenase catalytic domain-like"/>
    <property type="match status" value="1"/>
</dbReference>
<organism evidence="6 7">
    <name type="scientific">Candidatus Tagabacteria bacterium CG10_big_fil_rev_8_21_14_0_10_40_13</name>
    <dbReference type="NCBI Taxonomy" id="1975022"/>
    <lineage>
        <taxon>Bacteria</taxon>
        <taxon>Candidatus Tagaibacteriota</taxon>
    </lineage>
</organism>
<reference evidence="7" key="1">
    <citation type="submission" date="2017-09" db="EMBL/GenBank/DDBJ databases">
        <title>Depth-based differentiation of microbial function through sediment-hosted aquifers and enrichment of novel symbionts in the deep terrestrial subsurface.</title>
        <authorList>
            <person name="Probst A.J."/>
            <person name="Ladd B."/>
            <person name="Jarett J.K."/>
            <person name="Geller-Mcgrath D.E."/>
            <person name="Sieber C.M.K."/>
            <person name="Emerson J.B."/>
            <person name="Anantharaman K."/>
            <person name="Thomas B.C."/>
            <person name="Malmstrom R."/>
            <person name="Stieglmeier M."/>
            <person name="Klingl A."/>
            <person name="Woyke T."/>
            <person name="Ryan C.M."/>
            <person name="Banfield J.F."/>
        </authorList>
    </citation>
    <scope>NUCLEOTIDE SEQUENCE [LARGE SCALE GENOMIC DNA]</scope>
</reference>
<dbReference type="InterPro" id="IPR008141">
    <property type="entry name" value="Ala_DH"/>
</dbReference>
<dbReference type="Proteomes" id="UP000230603">
    <property type="component" value="Unassembled WGS sequence"/>
</dbReference>
<comment type="caution">
    <text evidence="6">The sequence shown here is derived from an EMBL/GenBank/DDBJ whole genome shotgun (WGS) entry which is preliminary data.</text>
</comment>
<dbReference type="PANTHER" id="PTHR42795">
    <property type="entry name" value="ALANINE DEHYDROGENASE"/>
    <property type="match status" value="1"/>
</dbReference>
<gene>
    <name evidence="6" type="ORF">COV00_02825</name>
</gene>
<keyword evidence="3" id="KW-0560">Oxidoreductase</keyword>
<dbReference type="GO" id="GO:0000286">
    <property type="term" value="F:alanine dehydrogenase activity"/>
    <property type="evidence" value="ECO:0007669"/>
    <property type="project" value="UniProtKB-EC"/>
</dbReference>
<dbReference type="GO" id="GO:0042853">
    <property type="term" value="P:L-alanine catabolic process"/>
    <property type="evidence" value="ECO:0007669"/>
    <property type="project" value="InterPro"/>
</dbReference>
<dbReference type="Pfam" id="PF01262">
    <property type="entry name" value="AlaDh_PNT_C"/>
    <property type="match status" value="1"/>
</dbReference>
<dbReference type="AlphaFoldDB" id="A0A2M8L8D9"/>
<accession>A0A2M8L8D9</accession>
<feature type="domain" description="Alanine dehydrogenase/pyridine nucleotide transhydrogenase N-terminal" evidence="5">
    <location>
        <begin position="22"/>
        <end position="155"/>
    </location>
</feature>
<dbReference type="EMBL" id="PFEP01000035">
    <property type="protein sequence ID" value="PJE72879.1"/>
    <property type="molecule type" value="Genomic_DNA"/>
</dbReference>
<dbReference type="PANTHER" id="PTHR42795:SF1">
    <property type="entry name" value="ALANINE DEHYDROGENASE"/>
    <property type="match status" value="1"/>
</dbReference>
<dbReference type="InterPro" id="IPR007698">
    <property type="entry name" value="AlaDH/PNT_NAD(H)-bd"/>
</dbReference>
<comment type="similarity">
    <text evidence="1">Belongs to the AlaDH/PNT family.</text>
</comment>
<dbReference type="SUPFAM" id="SSF51735">
    <property type="entry name" value="NAD(P)-binding Rossmann-fold domains"/>
    <property type="match status" value="1"/>
</dbReference>
<evidence type="ECO:0000259" key="4">
    <source>
        <dbReference type="SMART" id="SM01002"/>
    </source>
</evidence>
<name>A0A2M8L8D9_9BACT</name>
<dbReference type="GO" id="GO:0005886">
    <property type="term" value="C:plasma membrane"/>
    <property type="evidence" value="ECO:0007669"/>
    <property type="project" value="TreeGrafter"/>
</dbReference>
<dbReference type="SMART" id="SM01002">
    <property type="entry name" value="AlaDh_PNT_C"/>
    <property type="match status" value="1"/>
</dbReference>
<dbReference type="SMART" id="SM01003">
    <property type="entry name" value="AlaDh_PNT_N"/>
    <property type="match status" value="1"/>
</dbReference>
<evidence type="ECO:0000256" key="2">
    <source>
        <dbReference type="ARBA" id="ARBA00012897"/>
    </source>
</evidence>
<evidence type="ECO:0000313" key="7">
    <source>
        <dbReference type="Proteomes" id="UP000230603"/>
    </source>
</evidence>
<protein>
    <recommendedName>
        <fullName evidence="2">alanine dehydrogenase</fullName>
        <ecNumber evidence="2">1.4.1.1</ecNumber>
    </recommendedName>
</protein>
<evidence type="ECO:0000313" key="6">
    <source>
        <dbReference type="EMBL" id="PJE72879.1"/>
    </source>
</evidence>
<dbReference type="InterPro" id="IPR007886">
    <property type="entry name" value="AlaDH/PNT_N"/>
</dbReference>
<evidence type="ECO:0000256" key="1">
    <source>
        <dbReference type="ARBA" id="ARBA00005689"/>
    </source>
</evidence>
<dbReference type="Pfam" id="PF05222">
    <property type="entry name" value="AlaDh_PNT_N"/>
    <property type="match status" value="1"/>
</dbReference>
<dbReference type="CDD" id="cd05305">
    <property type="entry name" value="L-AlaDH"/>
    <property type="match status" value="1"/>
</dbReference>
<dbReference type="EC" id="1.4.1.1" evidence="2"/>
<feature type="domain" description="Alanine dehydrogenase/pyridine nucleotide transhydrogenase NAD(H)-binding" evidence="4">
    <location>
        <begin position="167"/>
        <end position="316"/>
    </location>
</feature>
<sequence>MKLKTIEKPLKTKKTGGKMKIGCVREIKDGETRAGILPKGASELVKLGHEVFIQSGIGGKIGIRDSSYAGAGAQIFRNAKNIWERAELIVKVKEPQPVELKLIREHQTIFSYLYLASAPDLVKALIGKKVIAIDYGTMQTKDGSMPLQYPMSDIAGKLAVDKGAQLLQIPKIGKGILLGGSDNTSAGFVTIIGAGVVGTAAAKRAQALGAHVTVFDKNKEKLAILAEKISSLVATFDISEQDILLEVLEKTDLLIGATLVPGALAEKSVKKKMVSKMEQGSVVVDVSIDQGGCIETSRLASRSRPIYIWKGIIHYCVPNMPALVGRTSTEALTFATLPYLVKIANGKENAIINNHEIYTGVNLCMGHVTNLALAESQGLKYVPLKELLLVL</sequence>
<evidence type="ECO:0000256" key="3">
    <source>
        <dbReference type="ARBA" id="ARBA00023002"/>
    </source>
</evidence>
<dbReference type="Gene3D" id="3.40.50.720">
    <property type="entry name" value="NAD(P)-binding Rossmann-like Domain"/>
    <property type="match status" value="2"/>
</dbReference>